<accession>A0A256EZ56</accession>
<keyword evidence="3" id="KW-1185">Reference proteome</keyword>
<gene>
    <name evidence="2" type="ORF">CEV33_3556</name>
</gene>
<reference evidence="2 3" key="1">
    <citation type="submission" date="2017-07" db="EMBL/GenBank/DDBJ databases">
        <title>Phylogenetic study on the rhizospheric bacterium Ochrobactrum sp. A44.</title>
        <authorList>
            <person name="Krzyzanowska D.M."/>
            <person name="Ossowicki A."/>
            <person name="Rajewska M."/>
            <person name="Maciag T."/>
            <person name="Kaczynski Z."/>
            <person name="Czerwicka M."/>
            <person name="Jafra S."/>
        </authorList>
    </citation>
    <scope>NUCLEOTIDE SEQUENCE [LARGE SCALE GENOMIC DNA]</scope>
    <source>
        <strain evidence="2 3">OgA9a</strain>
    </source>
</reference>
<evidence type="ECO:0000313" key="2">
    <source>
        <dbReference type="EMBL" id="OYR07803.1"/>
    </source>
</evidence>
<name>A0A256EZ56_9HYPH</name>
<protein>
    <submittedName>
        <fullName evidence="2">Uncharacterized protein</fullName>
    </submittedName>
</protein>
<proteinExistence type="predicted"/>
<feature type="region of interest" description="Disordered" evidence="1">
    <location>
        <begin position="56"/>
        <end position="77"/>
    </location>
</feature>
<dbReference type="EMBL" id="NNRL01000168">
    <property type="protein sequence ID" value="OYR07803.1"/>
    <property type="molecule type" value="Genomic_DNA"/>
</dbReference>
<organism evidence="2 3">
    <name type="scientific">Brucella grignonensis</name>
    <dbReference type="NCBI Taxonomy" id="94627"/>
    <lineage>
        <taxon>Bacteria</taxon>
        <taxon>Pseudomonadati</taxon>
        <taxon>Pseudomonadota</taxon>
        <taxon>Alphaproteobacteria</taxon>
        <taxon>Hyphomicrobiales</taxon>
        <taxon>Brucellaceae</taxon>
        <taxon>Brucella/Ochrobactrum group</taxon>
        <taxon>Brucella</taxon>
    </lineage>
</organism>
<dbReference type="AlphaFoldDB" id="A0A256EZ56"/>
<dbReference type="Proteomes" id="UP000216478">
    <property type="component" value="Unassembled WGS sequence"/>
</dbReference>
<evidence type="ECO:0000313" key="3">
    <source>
        <dbReference type="Proteomes" id="UP000216478"/>
    </source>
</evidence>
<sequence length="77" mass="8450">MLSLLDKEADAVIARGKNAEKLKEALAEMKASLHPAQLEKLQMLGELLEPFQKAPTSKFQPAFGKRPAGFPPEPPRP</sequence>
<evidence type="ECO:0000256" key="1">
    <source>
        <dbReference type="SAM" id="MobiDB-lite"/>
    </source>
</evidence>
<comment type="caution">
    <text evidence="2">The sequence shown here is derived from an EMBL/GenBank/DDBJ whole genome shotgun (WGS) entry which is preliminary data.</text>
</comment>